<proteinExistence type="predicted"/>
<dbReference type="EMBL" id="LAZR01055320">
    <property type="protein sequence ID" value="KKK76636.1"/>
    <property type="molecule type" value="Genomic_DNA"/>
</dbReference>
<sequence length="309" mass="34888">VVRRESPPKGPGQVRNPYFKYLCPVGAQEKPGQGDVLSFAADELPMMPEGRTAYVRPMQWGSCIKLYEYDMRGFKGHILRKGGLLQRLEILLPEVALPIRVHECREGLRGHAGSFDTNLIGLRERLENSRSDPLEAGYPASLTLNVQGQPMTAKIYAFKGDKADSYRGDQGIVFTINGQTHGAISRTFFERRKVKMDRLAKALLICVDCTDISVEARADLFKNSRDRLSAGALRKDIEEELESQIRHHPGLRELKERRRRDEVAERLRDSKPLEDVIGSILKTSPSLSRLFLLGQRLSRPFKTEGSSSR</sequence>
<feature type="non-terminal residue" evidence="1">
    <location>
        <position position="1"/>
    </location>
</feature>
<gene>
    <name evidence="1" type="ORF">LCGC14_2861630</name>
</gene>
<evidence type="ECO:0000313" key="1">
    <source>
        <dbReference type="EMBL" id="KKK76636.1"/>
    </source>
</evidence>
<dbReference type="AlphaFoldDB" id="A0A0F9AWM8"/>
<reference evidence="1" key="1">
    <citation type="journal article" date="2015" name="Nature">
        <title>Complex archaea that bridge the gap between prokaryotes and eukaryotes.</title>
        <authorList>
            <person name="Spang A."/>
            <person name="Saw J.H."/>
            <person name="Jorgensen S.L."/>
            <person name="Zaremba-Niedzwiedzka K."/>
            <person name="Martijn J."/>
            <person name="Lind A.E."/>
            <person name="van Eijk R."/>
            <person name="Schleper C."/>
            <person name="Guy L."/>
            <person name="Ettema T.J."/>
        </authorList>
    </citation>
    <scope>NUCLEOTIDE SEQUENCE</scope>
</reference>
<organism evidence="1">
    <name type="scientific">marine sediment metagenome</name>
    <dbReference type="NCBI Taxonomy" id="412755"/>
    <lineage>
        <taxon>unclassified sequences</taxon>
        <taxon>metagenomes</taxon>
        <taxon>ecological metagenomes</taxon>
    </lineage>
</organism>
<accession>A0A0F9AWM8</accession>
<comment type="caution">
    <text evidence="1">The sequence shown here is derived from an EMBL/GenBank/DDBJ whole genome shotgun (WGS) entry which is preliminary data.</text>
</comment>
<protein>
    <submittedName>
        <fullName evidence="1">Uncharacterized protein</fullName>
    </submittedName>
</protein>
<name>A0A0F9AWM8_9ZZZZ</name>